<dbReference type="SUPFAM" id="SSF49899">
    <property type="entry name" value="Concanavalin A-like lectins/glucanases"/>
    <property type="match status" value="1"/>
</dbReference>
<protein>
    <submittedName>
        <fullName evidence="1">Uncharacterized protein</fullName>
    </submittedName>
</protein>
<reference evidence="2" key="1">
    <citation type="submission" date="2017-09" db="EMBL/GenBank/DDBJ databases">
        <title>Depth-based differentiation of microbial function through sediment-hosted aquifers and enrichment of novel symbionts in the deep terrestrial subsurface.</title>
        <authorList>
            <person name="Probst A.J."/>
            <person name="Ladd B."/>
            <person name="Jarett J.K."/>
            <person name="Geller-Mcgrath D.E."/>
            <person name="Sieber C.M.K."/>
            <person name="Emerson J.B."/>
            <person name="Anantharaman K."/>
            <person name="Thomas B.C."/>
            <person name="Malmstrom R."/>
            <person name="Stieglmeier M."/>
            <person name="Klingl A."/>
            <person name="Woyke T."/>
            <person name="Ryan C.M."/>
            <person name="Banfield J.F."/>
        </authorList>
    </citation>
    <scope>NUCLEOTIDE SEQUENCE [LARGE SCALE GENOMIC DNA]</scope>
</reference>
<dbReference type="AlphaFoldDB" id="A0A2M7S4K7"/>
<evidence type="ECO:0000313" key="2">
    <source>
        <dbReference type="Proteomes" id="UP000229307"/>
    </source>
</evidence>
<proteinExistence type="predicted"/>
<sequence>MKKEFGLVAVLVVCCLVSGVWCLAAEKEKGLVGWWKFDEGDGEVARDSSGKGYDGQIAGAGWVDGKSGKALLFDGNSSVEIPDAGDLRLAKGITIEAWVCPAEIEGWRFIVNKQDEYQLRVDPPQEKNQFSLLIYSDGSWEPRVSNSVPAL</sequence>
<dbReference type="Gene3D" id="2.60.120.200">
    <property type="match status" value="1"/>
</dbReference>
<evidence type="ECO:0000313" key="1">
    <source>
        <dbReference type="EMBL" id="PIZ14482.1"/>
    </source>
</evidence>
<name>A0A2M7S4K7_9BACT</name>
<dbReference type="EMBL" id="PFMR01000347">
    <property type="protein sequence ID" value="PIZ14482.1"/>
    <property type="molecule type" value="Genomic_DNA"/>
</dbReference>
<comment type="caution">
    <text evidence="1">The sequence shown here is derived from an EMBL/GenBank/DDBJ whole genome shotgun (WGS) entry which is preliminary data.</text>
</comment>
<dbReference type="Proteomes" id="UP000229307">
    <property type="component" value="Unassembled WGS sequence"/>
</dbReference>
<organism evidence="1 2">
    <name type="scientific">Candidatus Desantisbacteria bacterium CG_4_10_14_0_8_um_filter_48_22</name>
    <dbReference type="NCBI Taxonomy" id="1974543"/>
    <lineage>
        <taxon>Bacteria</taxon>
        <taxon>Candidatus Desantisiibacteriota</taxon>
    </lineage>
</organism>
<accession>A0A2M7S4K7</accession>
<dbReference type="InterPro" id="IPR013320">
    <property type="entry name" value="ConA-like_dom_sf"/>
</dbReference>
<gene>
    <name evidence="1" type="ORF">COY52_12485</name>
</gene>